<reference evidence="1" key="1">
    <citation type="submission" date="2015-12" db="EMBL/GenBank/DDBJ databases">
        <title>Update maize B73 reference genome by single molecule sequencing technologies.</title>
        <authorList>
            <consortium name="Maize Genome Sequencing Project"/>
            <person name="Ware D."/>
        </authorList>
    </citation>
    <scope>NUCLEOTIDE SEQUENCE [LARGE SCALE GENOMIC DNA]</scope>
    <source>
        <tissue evidence="1">Seedling</tissue>
    </source>
</reference>
<sequence>VQRIAEWHWVGSTPLHTVTRATARRGAARGASAEREQATAVRRAGHGAAPCFAPSPVRSRLTQVRYGTGWNTGARGSWDGASWVGKTRARRSTGTALFSCCLQLCSSLSLSHARAFWTGGRTAALLLQAPGRGREADAEEVKVKLRSGRPLPLGREQGRS</sequence>
<dbReference type="EMBL" id="CM007647">
    <property type="protein sequence ID" value="ONL93601.1"/>
    <property type="molecule type" value="Genomic_DNA"/>
</dbReference>
<evidence type="ECO:0000313" key="1">
    <source>
        <dbReference type="EMBL" id="ONL93601.1"/>
    </source>
</evidence>
<gene>
    <name evidence="1" type="ORF">ZEAMMB73_Zm00001d027649</name>
</gene>
<organism evidence="1">
    <name type="scientific">Zea mays</name>
    <name type="common">Maize</name>
    <dbReference type="NCBI Taxonomy" id="4577"/>
    <lineage>
        <taxon>Eukaryota</taxon>
        <taxon>Viridiplantae</taxon>
        <taxon>Streptophyta</taxon>
        <taxon>Embryophyta</taxon>
        <taxon>Tracheophyta</taxon>
        <taxon>Spermatophyta</taxon>
        <taxon>Magnoliopsida</taxon>
        <taxon>Liliopsida</taxon>
        <taxon>Poales</taxon>
        <taxon>Poaceae</taxon>
        <taxon>PACMAD clade</taxon>
        <taxon>Panicoideae</taxon>
        <taxon>Andropogonodae</taxon>
        <taxon>Andropogoneae</taxon>
        <taxon>Tripsacinae</taxon>
        <taxon>Zea</taxon>
    </lineage>
</organism>
<accession>A0A1D6JNJ3</accession>
<protein>
    <submittedName>
        <fullName evidence="1">CHY-type/CTCHY-type/RING-type Zinc finger protein</fullName>
    </submittedName>
</protein>
<dbReference type="AlphaFoldDB" id="A0A1D6JNJ3"/>
<name>A0A1D6JNJ3_MAIZE</name>
<proteinExistence type="predicted"/>
<feature type="non-terminal residue" evidence="1">
    <location>
        <position position="1"/>
    </location>
</feature>